<feature type="transmembrane region" description="Helical" evidence="1">
    <location>
        <begin position="177"/>
        <end position="203"/>
    </location>
</feature>
<evidence type="ECO:0000256" key="1">
    <source>
        <dbReference type="SAM" id="Phobius"/>
    </source>
</evidence>
<dbReference type="SUPFAM" id="SSF50129">
    <property type="entry name" value="GroES-like"/>
    <property type="match status" value="1"/>
</dbReference>
<dbReference type="GeneID" id="30010230"/>
<dbReference type="EMBL" id="LVYI01000005">
    <property type="protein sequence ID" value="OAP58765.1"/>
    <property type="molecule type" value="Genomic_DNA"/>
</dbReference>
<dbReference type="Pfam" id="PF00107">
    <property type="entry name" value="ADH_zinc_N"/>
    <property type="match status" value="1"/>
</dbReference>
<keyword evidence="1" id="KW-1133">Transmembrane helix</keyword>
<evidence type="ECO:0000313" key="4">
    <source>
        <dbReference type="Proteomes" id="UP000078343"/>
    </source>
</evidence>
<dbReference type="CDD" id="cd05188">
    <property type="entry name" value="MDR"/>
    <property type="match status" value="1"/>
</dbReference>
<dbReference type="SMART" id="SM00829">
    <property type="entry name" value="PKS_ER"/>
    <property type="match status" value="1"/>
</dbReference>
<gene>
    <name evidence="3" type="ORF">AYL99_06062</name>
</gene>
<dbReference type="InterPro" id="IPR036291">
    <property type="entry name" value="NAD(P)-bd_dom_sf"/>
</dbReference>
<dbReference type="STRING" id="1367422.A0A178ZIB9"/>
<evidence type="ECO:0000313" key="3">
    <source>
        <dbReference type="EMBL" id="OAP58765.1"/>
    </source>
</evidence>
<evidence type="ECO:0000259" key="2">
    <source>
        <dbReference type="SMART" id="SM00829"/>
    </source>
</evidence>
<keyword evidence="1" id="KW-0812">Transmembrane</keyword>
<sequence>MPRNAVTIRRVEGVPGEVYYPLETMTYVDPEPEEEEVIVQMTAAALNHRDYFIRQHLYPGTTFGVPLLSDGCGVVAATGSSANAKRWLGKRVILNPGIGWKCSPEGPEDSAGYRYLGGTKFHPQGTLSETVRANWVEVVEVPEHLTDTEAAALPLAGLTAWRALVTKSGAAAPNRNILVTGIGGGVALMVLLFASAMGANVYVTSGSDEKLEKARRLGARGGVNYNANLWEKELVKVLPAERPFFDAIIDGAGGDVVVNGTRVLKARGVIVSYGMTLGPKVTYSMGAVLKNIEIRGSTGGSRKEFGDMVQFVKDHRIVPIISSVVENALEDLGELDKLFHKMKDQSQFGKLVVTIGQGQSNAETPGGTQQAHKI</sequence>
<dbReference type="GO" id="GO:0016491">
    <property type="term" value="F:oxidoreductase activity"/>
    <property type="evidence" value="ECO:0007669"/>
    <property type="project" value="InterPro"/>
</dbReference>
<keyword evidence="1" id="KW-0472">Membrane</keyword>
<organism evidence="3 4">
    <name type="scientific">Fonsecaea erecta</name>
    <dbReference type="NCBI Taxonomy" id="1367422"/>
    <lineage>
        <taxon>Eukaryota</taxon>
        <taxon>Fungi</taxon>
        <taxon>Dikarya</taxon>
        <taxon>Ascomycota</taxon>
        <taxon>Pezizomycotina</taxon>
        <taxon>Eurotiomycetes</taxon>
        <taxon>Chaetothyriomycetidae</taxon>
        <taxon>Chaetothyriales</taxon>
        <taxon>Herpotrichiellaceae</taxon>
        <taxon>Fonsecaea</taxon>
    </lineage>
</organism>
<dbReference type="SUPFAM" id="SSF51735">
    <property type="entry name" value="NAD(P)-binding Rossmann-fold domains"/>
    <property type="match status" value="1"/>
</dbReference>
<dbReference type="Gene3D" id="3.90.180.10">
    <property type="entry name" value="Medium-chain alcohol dehydrogenases, catalytic domain"/>
    <property type="match status" value="1"/>
</dbReference>
<proteinExistence type="predicted"/>
<dbReference type="AlphaFoldDB" id="A0A178ZIB9"/>
<comment type="caution">
    <text evidence="3">The sequence shown here is derived from an EMBL/GenBank/DDBJ whole genome shotgun (WGS) entry which is preliminary data.</text>
</comment>
<dbReference type="InterPro" id="IPR011032">
    <property type="entry name" value="GroES-like_sf"/>
</dbReference>
<protein>
    <recommendedName>
        <fullName evidence="2">Enoyl reductase (ER) domain-containing protein</fullName>
    </recommendedName>
</protein>
<dbReference type="FunFam" id="3.40.50.720:FF:000481">
    <property type="entry name" value="Alcohol dehydrogenase, variant"/>
    <property type="match status" value="1"/>
</dbReference>
<dbReference type="PANTHER" id="PTHR45033:SF3">
    <property type="entry name" value="DEHYDROGENASE, PUTATIVE (AFU_ORTHOLOGUE AFUA_2G13270)-RELATED"/>
    <property type="match status" value="1"/>
</dbReference>
<dbReference type="Proteomes" id="UP000078343">
    <property type="component" value="Unassembled WGS sequence"/>
</dbReference>
<feature type="domain" description="Enoyl reductase (ER)" evidence="2">
    <location>
        <begin position="13"/>
        <end position="353"/>
    </location>
</feature>
<dbReference type="PANTHER" id="PTHR45033">
    <property type="match status" value="1"/>
</dbReference>
<keyword evidence="4" id="KW-1185">Reference proteome</keyword>
<dbReference type="Gene3D" id="3.40.50.720">
    <property type="entry name" value="NAD(P)-binding Rossmann-like Domain"/>
    <property type="match status" value="1"/>
</dbReference>
<dbReference type="InterPro" id="IPR020843">
    <property type="entry name" value="ER"/>
</dbReference>
<dbReference type="RefSeq" id="XP_018692132.1">
    <property type="nucleotide sequence ID" value="XM_018837572.1"/>
</dbReference>
<accession>A0A178ZIB9</accession>
<dbReference type="InterPro" id="IPR013154">
    <property type="entry name" value="ADH-like_N"/>
</dbReference>
<dbReference type="InterPro" id="IPR052711">
    <property type="entry name" value="Zinc_ADH-like"/>
</dbReference>
<name>A0A178ZIB9_9EURO</name>
<dbReference type="OrthoDB" id="449487at2759"/>
<dbReference type="InterPro" id="IPR013149">
    <property type="entry name" value="ADH-like_C"/>
</dbReference>
<reference evidence="3 4" key="1">
    <citation type="submission" date="2016-04" db="EMBL/GenBank/DDBJ databases">
        <title>Draft genome of Fonsecaea erecta CBS 125763.</title>
        <authorList>
            <person name="Weiss V.A."/>
            <person name="Vicente V.A."/>
            <person name="Raittz R.T."/>
            <person name="Moreno L.F."/>
            <person name="De Souza E.M."/>
            <person name="Pedrosa F.O."/>
            <person name="Steffens M.B."/>
            <person name="Faoro H."/>
            <person name="Tadra-Sfeir M.Z."/>
            <person name="Najafzadeh M.J."/>
            <person name="Felipe M.S."/>
            <person name="Teixeira M."/>
            <person name="Sun J."/>
            <person name="Xi L."/>
            <person name="Gomes R."/>
            <person name="De Azevedo C.M."/>
            <person name="Salgado C.G."/>
            <person name="Da Silva M.B."/>
            <person name="Nascimento M.F."/>
            <person name="Queiroz-Telles F."/>
            <person name="Attili D.S."/>
            <person name="Gorbushina A."/>
        </authorList>
    </citation>
    <scope>NUCLEOTIDE SEQUENCE [LARGE SCALE GENOMIC DNA]</scope>
    <source>
        <strain evidence="3 4">CBS 125763</strain>
    </source>
</reference>
<dbReference type="Pfam" id="PF08240">
    <property type="entry name" value="ADH_N"/>
    <property type="match status" value="1"/>
</dbReference>